<dbReference type="Proteomes" id="UP000260680">
    <property type="component" value="Unassembled WGS sequence"/>
</dbReference>
<name>A0A3E2NH61_9FIRM</name>
<evidence type="ECO:0000313" key="1">
    <source>
        <dbReference type="EMBL" id="RFZ80348.1"/>
    </source>
</evidence>
<gene>
    <name evidence="1" type="ORF">DS742_03615</name>
</gene>
<evidence type="ECO:0000313" key="2">
    <source>
        <dbReference type="Proteomes" id="UP000260680"/>
    </source>
</evidence>
<organism evidence="1 2">
    <name type="scientific">Lacrimispora amygdalina</name>
    <dbReference type="NCBI Taxonomy" id="253257"/>
    <lineage>
        <taxon>Bacteria</taxon>
        <taxon>Bacillati</taxon>
        <taxon>Bacillota</taxon>
        <taxon>Clostridia</taxon>
        <taxon>Lachnospirales</taxon>
        <taxon>Lachnospiraceae</taxon>
        <taxon>Lacrimispora</taxon>
    </lineage>
</organism>
<comment type="caution">
    <text evidence="1">The sequence shown here is derived from an EMBL/GenBank/DDBJ whole genome shotgun (WGS) entry which is preliminary data.</text>
</comment>
<protein>
    <recommendedName>
        <fullName evidence="3">Transposase</fullName>
    </recommendedName>
</protein>
<sequence>MKIFQSLNEDAEYKNLSIDSTSVKVHQHSTGAKKCQ</sequence>
<proteinExistence type="predicted"/>
<reference evidence="1 2" key="1">
    <citation type="submission" date="2018-07" db="EMBL/GenBank/DDBJ databases">
        <title>New species, Clostridium PI-S10-A1B.</title>
        <authorList>
            <person name="Krishna G."/>
            <person name="Summeta K."/>
            <person name="Shikha S."/>
            <person name="Prabhu P.B."/>
            <person name="Suresh K."/>
        </authorList>
    </citation>
    <scope>NUCLEOTIDE SEQUENCE [LARGE SCALE GENOMIC DNA]</scope>
    <source>
        <strain evidence="1 2">PI-S10-A1B</strain>
    </source>
</reference>
<evidence type="ECO:0008006" key="3">
    <source>
        <dbReference type="Google" id="ProtNLM"/>
    </source>
</evidence>
<dbReference type="EMBL" id="QOHO01000012">
    <property type="protein sequence ID" value="RFZ80348.1"/>
    <property type="molecule type" value="Genomic_DNA"/>
</dbReference>
<accession>A0A3E2NH61</accession>
<dbReference type="AlphaFoldDB" id="A0A3E2NH61"/>